<dbReference type="Pfam" id="PF01882">
    <property type="entry name" value="DUF58"/>
    <property type="match status" value="1"/>
</dbReference>
<dbReference type="Gene3D" id="3.40.50.410">
    <property type="entry name" value="von Willebrand factor, type A domain"/>
    <property type="match status" value="1"/>
</dbReference>
<dbReference type="Proteomes" id="UP000317318">
    <property type="component" value="Chromosome"/>
</dbReference>
<dbReference type="EMBL" id="CP036268">
    <property type="protein sequence ID" value="QDT37341.1"/>
    <property type="molecule type" value="Genomic_DNA"/>
</dbReference>
<feature type="domain" description="DUF58" evidence="1">
    <location>
        <begin position="52"/>
        <end position="255"/>
    </location>
</feature>
<dbReference type="SUPFAM" id="SSF53300">
    <property type="entry name" value="vWA-like"/>
    <property type="match status" value="1"/>
</dbReference>
<evidence type="ECO:0000259" key="1">
    <source>
        <dbReference type="Pfam" id="PF01882"/>
    </source>
</evidence>
<evidence type="ECO:0000313" key="2">
    <source>
        <dbReference type="EMBL" id="QDT37341.1"/>
    </source>
</evidence>
<gene>
    <name evidence="2" type="ORF">Pan189_17140</name>
</gene>
<reference evidence="2 3" key="1">
    <citation type="submission" date="2019-02" db="EMBL/GenBank/DDBJ databases">
        <title>Deep-cultivation of Planctomycetes and their phenomic and genomic characterization uncovers novel biology.</title>
        <authorList>
            <person name="Wiegand S."/>
            <person name="Jogler M."/>
            <person name="Boedeker C."/>
            <person name="Pinto D."/>
            <person name="Vollmers J."/>
            <person name="Rivas-Marin E."/>
            <person name="Kohn T."/>
            <person name="Peeters S.H."/>
            <person name="Heuer A."/>
            <person name="Rast P."/>
            <person name="Oberbeckmann S."/>
            <person name="Bunk B."/>
            <person name="Jeske O."/>
            <person name="Meyerdierks A."/>
            <person name="Storesund J.E."/>
            <person name="Kallscheuer N."/>
            <person name="Luecker S."/>
            <person name="Lage O.M."/>
            <person name="Pohl T."/>
            <person name="Merkel B.J."/>
            <person name="Hornburger P."/>
            <person name="Mueller R.-W."/>
            <person name="Bruemmer F."/>
            <person name="Labrenz M."/>
            <person name="Spormann A.M."/>
            <person name="Op den Camp H."/>
            <person name="Overmann J."/>
            <person name="Amann R."/>
            <person name="Jetten M.S.M."/>
            <person name="Mascher T."/>
            <person name="Medema M.H."/>
            <person name="Devos D.P."/>
            <person name="Kaster A.-K."/>
            <person name="Ovreas L."/>
            <person name="Rohde M."/>
            <person name="Galperin M.Y."/>
            <person name="Jogler C."/>
        </authorList>
    </citation>
    <scope>NUCLEOTIDE SEQUENCE [LARGE SCALE GENOMIC DNA]</scope>
    <source>
        <strain evidence="2 3">Pan189</strain>
    </source>
</reference>
<proteinExistence type="predicted"/>
<evidence type="ECO:0000313" key="3">
    <source>
        <dbReference type="Proteomes" id="UP000317318"/>
    </source>
</evidence>
<sequence>MPASTAQLSSLLTNATLTRLERLRLAPRKRLTNHSRGEHLAGRGGASTEFEDYRDYVAGDDMRRVDWNIFSRLNRPYVKLYRHEEEMHVVVIVDGSTSMSFEGKFQLARQLAASFGVMTLLGGERLSIYGCQAADKAPKVLPQCAGRVSMRRMLSFVEGLDAGGNAMIDRAVETVLRNHSGRGMAILLSDFLTWGELGRPLNRLFGAGLEVCAIQILGPNERNPQVDGDVRLIDSETGSTLDVTSAEDLVGMYHEHLAAMNERVAALCTKRNGRFLPVSSDEPIETLMFDTLRRRGWLR</sequence>
<accession>A0A517R0E3</accession>
<organism evidence="2 3">
    <name type="scientific">Stratiformator vulcanicus</name>
    <dbReference type="NCBI Taxonomy" id="2527980"/>
    <lineage>
        <taxon>Bacteria</taxon>
        <taxon>Pseudomonadati</taxon>
        <taxon>Planctomycetota</taxon>
        <taxon>Planctomycetia</taxon>
        <taxon>Planctomycetales</taxon>
        <taxon>Planctomycetaceae</taxon>
        <taxon>Stratiformator</taxon>
    </lineage>
</organism>
<name>A0A517R0E3_9PLAN</name>
<dbReference type="PANTHER" id="PTHR33608">
    <property type="entry name" value="BLL2464 PROTEIN"/>
    <property type="match status" value="1"/>
</dbReference>
<dbReference type="AlphaFoldDB" id="A0A517R0E3"/>
<dbReference type="OrthoDB" id="9780819at2"/>
<dbReference type="KEGG" id="svp:Pan189_17140"/>
<dbReference type="RefSeq" id="WP_145363463.1">
    <property type="nucleotide sequence ID" value="NZ_CP036268.1"/>
</dbReference>
<dbReference type="InterPro" id="IPR036465">
    <property type="entry name" value="vWFA_dom_sf"/>
</dbReference>
<dbReference type="PANTHER" id="PTHR33608:SF7">
    <property type="entry name" value="DUF58 DOMAIN-CONTAINING PROTEIN"/>
    <property type="match status" value="1"/>
</dbReference>
<protein>
    <recommendedName>
        <fullName evidence="1">DUF58 domain-containing protein</fullName>
    </recommendedName>
</protein>
<keyword evidence="3" id="KW-1185">Reference proteome</keyword>
<dbReference type="InterPro" id="IPR002881">
    <property type="entry name" value="DUF58"/>
</dbReference>